<keyword evidence="14" id="KW-1185">Reference proteome</keyword>
<name>A0ABU9D9W6_9PROT</name>
<evidence type="ECO:0000256" key="4">
    <source>
        <dbReference type="ARBA" id="ARBA00022448"/>
    </source>
</evidence>
<feature type="region of interest" description="Disordered" evidence="12">
    <location>
        <begin position="81"/>
        <end position="126"/>
    </location>
</feature>
<evidence type="ECO:0000256" key="10">
    <source>
        <dbReference type="ARBA" id="ARBA00023136"/>
    </source>
</evidence>
<feature type="transmembrane region" description="Helical" evidence="11">
    <location>
        <begin position="51"/>
        <end position="73"/>
    </location>
</feature>
<evidence type="ECO:0000256" key="2">
    <source>
        <dbReference type="ARBA" id="ARBA00008445"/>
    </source>
</evidence>
<evidence type="ECO:0000256" key="7">
    <source>
        <dbReference type="ARBA" id="ARBA00022927"/>
    </source>
</evidence>
<comment type="similarity">
    <text evidence="2 11">Belongs to the SecG family.</text>
</comment>
<accession>A0ABU9D9W6</accession>
<reference evidence="13 14" key="1">
    <citation type="submission" date="2024-04" db="EMBL/GenBank/DDBJ databases">
        <authorList>
            <person name="Abashina T."/>
            <person name="Shaikin A."/>
        </authorList>
    </citation>
    <scope>NUCLEOTIDE SEQUENCE [LARGE SCALE GENOMIC DNA]</scope>
    <source>
        <strain evidence="13 14">AAFK</strain>
    </source>
</reference>
<dbReference type="Proteomes" id="UP001446205">
    <property type="component" value="Unassembled WGS sequence"/>
</dbReference>
<keyword evidence="9 11" id="KW-0811">Translocation</keyword>
<keyword evidence="8 11" id="KW-1133">Transmembrane helix</keyword>
<evidence type="ECO:0000256" key="12">
    <source>
        <dbReference type="SAM" id="MobiDB-lite"/>
    </source>
</evidence>
<keyword evidence="4 11" id="KW-0813">Transport</keyword>
<evidence type="ECO:0000256" key="8">
    <source>
        <dbReference type="ARBA" id="ARBA00022989"/>
    </source>
</evidence>
<comment type="caution">
    <text evidence="11">Lacks conserved residue(s) required for the propagation of feature annotation.</text>
</comment>
<evidence type="ECO:0000313" key="13">
    <source>
        <dbReference type="EMBL" id="MEK8090323.1"/>
    </source>
</evidence>
<gene>
    <name evidence="13" type="primary">secG</name>
    <name evidence="13" type="ORF">WOB96_11190</name>
</gene>
<sequence length="126" mass="12458">MVIFLTVVQVLVSLVLIGLVLIQKGQGSDIGSAFGSGASQTVFGSQGSANFLTRATGLAAAVFFLSSLGLSYLSTRTGQDSVMTDAPAASRPAQGQAPAPTQQPPSGPVPGAQQGPAGLTGTGTQP</sequence>
<evidence type="ECO:0000256" key="1">
    <source>
        <dbReference type="ARBA" id="ARBA00004651"/>
    </source>
</evidence>
<comment type="caution">
    <text evidence="13">The sequence shown here is derived from an EMBL/GenBank/DDBJ whole genome shotgun (WGS) entry which is preliminary data.</text>
</comment>
<evidence type="ECO:0000313" key="14">
    <source>
        <dbReference type="Proteomes" id="UP001446205"/>
    </source>
</evidence>
<dbReference type="InterPro" id="IPR004692">
    <property type="entry name" value="SecG"/>
</dbReference>
<keyword evidence="6 11" id="KW-0812">Transmembrane</keyword>
<dbReference type="PANTHER" id="PTHR34182">
    <property type="entry name" value="PROTEIN-EXPORT MEMBRANE PROTEIN SECG"/>
    <property type="match status" value="1"/>
</dbReference>
<dbReference type="Pfam" id="PF03840">
    <property type="entry name" value="SecG"/>
    <property type="match status" value="1"/>
</dbReference>
<dbReference type="PANTHER" id="PTHR34182:SF1">
    <property type="entry name" value="PROTEIN-EXPORT MEMBRANE PROTEIN SECG"/>
    <property type="match status" value="1"/>
</dbReference>
<evidence type="ECO:0000256" key="11">
    <source>
        <dbReference type="RuleBase" id="RU365087"/>
    </source>
</evidence>
<protein>
    <recommendedName>
        <fullName evidence="3 11">Protein-export membrane protein SecG</fullName>
    </recommendedName>
</protein>
<evidence type="ECO:0000256" key="3">
    <source>
        <dbReference type="ARBA" id="ARBA00017876"/>
    </source>
</evidence>
<dbReference type="EMBL" id="JBBPCO010000011">
    <property type="protein sequence ID" value="MEK8090323.1"/>
    <property type="molecule type" value="Genomic_DNA"/>
</dbReference>
<organism evidence="13 14">
    <name type="scientific">Thermithiobacillus plumbiphilus</name>
    <dbReference type="NCBI Taxonomy" id="1729899"/>
    <lineage>
        <taxon>Bacteria</taxon>
        <taxon>Pseudomonadati</taxon>
        <taxon>Pseudomonadota</taxon>
        <taxon>Acidithiobacillia</taxon>
        <taxon>Acidithiobacillales</taxon>
        <taxon>Thermithiobacillaceae</taxon>
        <taxon>Thermithiobacillus</taxon>
    </lineage>
</organism>
<dbReference type="RefSeq" id="WP_341371379.1">
    <property type="nucleotide sequence ID" value="NZ_JBBPCO010000011.1"/>
</dbReference>
<comment type="function">
    <text evidence="11">Involved in protein export. Participates in an early event of protein translocation.</text>
</comment>
<evidence type="ECO:0000256" key="9">
    <source>
        <dbReference type="ARBA" id="ARBA00023010"/>
    </source>
</evidence>
<keyword evidence="7 11" id="KW-0653">Protein transport</keyword>
<dbReference type="NCBIfam" id="TIGR00810">
    <property type="entry name" value="secG"/>
    <property type="match status" value="1"/>
</dbReference>
<dbReference type="PRINTS" id="PR01651">
    <property type="entry name" value="SECGEXPORT"/>
</dbReference>
<keyword evidence="5 11" id="KW-1003">Cell membrane</keyword>
<comment type="subcellular location">
    <subcellularLocation>
        <location evidence="1 11">Cell membrane</location>
        <topology evidence="1 11">Multi-pass membrane protein</topology>
    </subcellularLocation>
</comment>
<evidence type="ECO:0000256" key="6">
    <source>
        <dbReference type="ARBA" id="ARBA00022692"/>
    </source>
</evidence>
<proteinExistence type="inferred from homology"/>
<evidence type="ECO:0000256" key="5">
    <source>
        <dbReference type="ARBA" id="ARBA00022475"/>
    </source>
</evidence>
<keyword evidence="10 11" id="KW-0472">Membrane</keyword>